<protein>
    <submittedName>
        <fullName evidence="2">Uncharacterized protein</fullName>
    </submittedName>
</protein>
<keyword evidence="1" id="KW-0560">Oxidoreductase</keyword>
<dbReference type="Gene3D" id="3.30.43.10">
    <property type="entry name" value="Uridine Diphospho-n-acetylenolpyruvylglucosamine Reductase, domain 2"/>
    <property type="match status" value="1"/>
</dbReference>
<dbReference type="Proteomes" id="UP000198915">
    <property type="component" value="Unassembled WGS sequence"/>
</dbReference>
<organism evidence="2 3">
    <name type="scientific">Brevibacillus centrosporus</name>
    <dbReference type="NCBI Taxonomy" id="54910"/>
    <lineage>
        <taxon>Bacteria</taxon>
        <taxon>Bacillati</taxon>
        <taxon>Bacillota</taxon>
        <taxon>Bacilli</taxon>
        <taxon>Bacillales</taxon>
        <taxon>Paenibacillaceae</taxon>
        <taxon>Brevibacillus</taxon>
    </lineage>
</organism>
<evidence type="ECO:0000256" key="1">
    <source>
        <dbReference type="ARBA" id="ARBA00023002"/>
    </source>
</evidence>
<dbReference type="GO" id="GO:0050660">
    <property type="term" value="F:flavin adenine dinucleotide binding"/>
    <property type="evidence" value="ECO:0007669"/>
    <property type="project" value="InterPro"/>
</dbReference>
<name>A0A1I3V1M0_9BACL</name>
<dbReference type="SUPFAM" id="SSF56176">
    <property type="entry name" value="FAD-binding/transporter-associated domain-like"/>
    <property type="match status" value="1"/>
</dbReference>
<dbReference type="GO" id="GO:0016491">
    <property type="term" value="F:oxidoreductase activity"/>
    <property type="evidence" value="ECO:0007669"/>
    <property type="project" value="UniProtKB-KW"/>
</dbReference>
<sequence>MHTVKLDTKRWSNWAGNVKSQPLQVAVPDSLEDVVSIVRDCNPRGRLGSLLYPHRPNGRLPAFA</sequence>
<gene>
    <name evidence="2" type="ORF">SAMN05518846_106188</name>
</gene>
<reference evidence="3" key="1">
    <citation type="submission" date="2016-10" db="EMBL/GenBank/DDBJ databases">
        <authorList>
            <person name="Varghese N."/>
            <person name="Submissions S."/>
        </authorList>
    </citation>
    <scope>NUCLEOTIDE SEQUENCE [LARGE SCALE GENOMIC DNA]</scope>
    <source>
        <strain evidence="3">OK042</strain>
    </source>
</reference>
<dbReference type="STRING" id="1884381.SAMN05518846_106188"/>
<dbReference type="EMBL" id="FORT01000006">
    <property type="protein sequence ID" value="SFJ88849.1"/>
    <property type="molecule type" value="Genomic_DNA"/>
</dbReference>
<dbReference type="RefSeq" id="WP_220388413.1">
    <property type="nucleotide sequence ID" value="NZ_BJOE01000005.1"/>
</dbReference>
<keyword evidence="3" id="KW-1185">Reference proteome</keyword>
<evidence type="ECO:0000313" key="3">
    <source>
        <dbReference type="Proteomes" id="UP000198915"/>
    </source>
</evidence>
<accession>A0A1I3V1M0</accession>
<dbReference type="InterPro" id="IPR036318">
    <property type="entry name" value="FAD-bd_PCMH-like_sf"/>
</dbReference>
<dbReference type="AlphaFoldDB" id="A0A1I3V1M0"/>
<proteinExistence type="predicted"/>
<evidence type="ECO:0000313" key="2">
    <source>
        <dbReference type="EMBL" id="SFJ88849.1"/>
    </source>
</evidence>
<dbReference type="InterPro" id="IPR016167">
    <property type="entry name" value="FAD-bd_PCMH_sub1"/>
</dbReference>